<comment type="caution">
    <text evidence="3">The sequence shown here is derived from an EMBL/GenBank/DDBJ whole genome shotgun (WGS) entry which is preliminary data.</text>
</comment>
<organism evidence="3 4">
    <name type="scientific">Corynebacterium marambiense</name>
    <dbReference type="NCBI Taxonomy" id="2765364"/>
    <lineage>
        <taxon>Bacteria</taxon>
        <taxon>Bacillati</taxon>
        <taxon>Actinomycetota</taxon>
        <taxon>Actinomycetes</taxon>
        <taxon>Mycobacteriales</taxon>
        <taxon>Corynebacteriaceae</taxon>
        <taxon>Corynebacterium</taxon>
    </lineage>
</organism>
<dbReference type="PANTHER" id="PTHR11138">
    <property type="entry name" value="METHIONYL-TRNA FORMYLTRANSFERASE"/>
    <property type="match status" value="1"/>
</dbReference>
<dbReference type="EMBL" id="JAEIOT010000004">
    <property type="protein sequence ID" value="MBI8999475.1"/>
    <property type="molecule type" value="Genomic_DNA"/>
</dbReference>
<dbReference type="Pfam" id="PF00551">
    <property type="entry name" value="Formyl_trans_N"/>
    <property type="match status" value="1"/>
</dbReference>
<protein>
    <submittedName>
        <fullName evidence="3">Methionyl-tRNA formyltransferase</fullName>
    </submittedName>
</protein>
<dbReference type="RefSeq" id="WP_198734937.1">
    <property type="nucleotide sequence ID" value="NZ_JAEIOT010000004.1"/>
</dbReference>
<keyword evidence="4" id="KW-1185">Reference proteome</keyword>
<dbReference type="Pfam" id="PF02911">
    <property type="entry name" value="Formyl_trans_C"/>
    <property type="match status" value="1"/>
</dbReference>
<gene>
    <name evidence="3" type="ORF">JDV76_00545</name>
</gene>
<dbReference type="InterPro" id="IPR011034">
    <property type="entry name" value="Formyl_transferase-like_C_sf"/>
</dbReference>
<evidence type="ECO:0000313" key="4">
    <source>
        <dbReference type="Proteomes" id="UP000625574"/>
    </source>
</evidence>
<accession>A0ABS0VRS0</accession>
<evidence type="ECO:0000259" key="1">
    <source>
        <dbReference type="Pfam" id="PF00551"/>
    </source>
</evidence>
<evidence type="ECO:0000313" key="3">
    <source>
        <dbReference type="EMBL" id="MBI8999475.1"/>
    </source>
</evidence>
<dbReference type="InterPro" id="IPR005793">
    <property type="entry name" value="Formyl_trans_C"/>
</dbReference>
<reference evidence="3 4" key="1">
    <citation type="submission" date="2020-12" db="EMBL/GenBank/DDBJ databases">
        <title>Genome public.</title>
        <authorList>
            <person name="Sun Q."/>
        </authorList>
    </citation>
    <scope>NUCLEOTIDE SEQUENCE [LARGE SCALE GENOMIC DNA]</scope>
    <source>
        <strain evidence="3 4">CCM 8864</strain>
    </source>
</reference>
<dbReference type="Proteomes" id="UP000625574">
    <property type="component" value="Unassembled WGS sequence"/>
</dbReference>
<dbReference type="InterPro" id="IPR036477">
    <property type="entry name" value="Formyl_transf_N_sf"/>
</dbReference>
<proteinExistence type="predicted"/>
<dbReference type="InterPro" id="IPR002376">
    <property type="entry name" value="Formyl_transf_N"/>
</dbReference>
<dbReference type="Gene3D" id="3.40.50.12230">
    <property type="match status" value="1"/>
</dbReference>
<sequence>MRIIFTGFATFGYRSITALADSGHEIVLVCTQPPIDDPYYAGMDEDVAAFARERDIPVVETKRLDGAAADAIRAAEADLMVVTNWTSVIAEDVYAAPRLGTLNIHDSLLPKYAGFGAPNWALINDEPEVGVTGHLMAEGFDTGPVVAQRATRVTDSDDALTLTNRCLDLVGPVLQDSLDFLDAGKAPTPQDPEQWTYFHRRRPADCGIDFSLGARAVFNLVRASCDPFFNAWAYLGEQLIYLTDVEISPMRFGGTPGRVVTDGEHIVVVAGPAAHTGREYGVQINRIRLADGTDIDNPGRVIRPGMYLRLTPGR</sequence>
<feature type="domain" description="Formyl transferase N-terminal" evidence="1">
    <location>
        <begin position="2"/>
        <end position="169"/>
    </location>
</feature>
<dbReference type="SUPFAM" id="SSF50486">
    <property type="entry name" value="FMT C-terminal domain-like"/>
    <property type="match status" value="1"/>
</dbReference>
<feature type="domain" description="Formyl transferase C-terminal" evidence="2">
    <location>
        <begin position="203"/>
        <end position="271"/>
    </location>
</feature>
<name>A0ABS0VRS0_9CORY</name>
<dbReference type="PANTHER" id="PTHR11138:SF5">
    <property type="entry name" value="METHIONYL-TRNA FORMYLTRANSFERASE, MITOCHONDRIAL"/>
    <property type="match status" value="1"/>
</dbReference>
<evidence type="ECO:0000259" key="2">
    <source>
        <dbReference type="Pfam" id="PF02911"/>
    </source>
</evidence>
<dbReference type="SUPFAM" id="SSF53328">
    <property type="entry name" value="Formyltransferase"/>
    <property type="match status" value="1"/>
</dbReference>